<accession>A0ABP5JNT4</accession>
<keyword evidence="1" id="KW-0812">Transmembrane</keyword>
<evidence type="ECO:0000256" key="1">
    <source>
        <dbReference type="SAM" id="Phobius"/>
    </source>
</evidence>
<organism evidence="2 3">
    <name type="scientific">Kocuria atrinae</name>
    <dbReference type="NCBI Taxonomy" id="592377"/>
    <lineage>
        <taxon>Bacteria</taxon>
        <taxon>Bacillati</taxon>
        <taxon>Actinomycetota</taxon>
        <taxon>Actinomycetes</taxon>
        <taxon>Micrococcales</taxon>
        <taxon>Micrococcaceae</taxon>
        <taxon>Kocuria</taxon>
    </lineage>
</organism>
<dbReference type="EMBL" id="BAAAQA010000024">
    <property type="protein sequence ID" value="GAA2120629.1"/>
    <property type="molecule type" value="Genomic_DNA"/>
</dbReference>
<sequence>MQTRDPQRRALRAKGVDVHSDTGEWKGRQCRFDVFIHGFIILHSMAPLVSAGALLQNRAGGDQIERTCDLE</sequence>
<feature type="transmembrane region" description="Helical" evidence="1">
    <location>
        <begin position="34"/>
        <end position="55"/>
    </location>
</feature>
<gene>
    <name evidence="2" type="ORF">GCM10009824_22460</name>
</gene>
<proteinExistence type="predicted"/>
<evidence type="ECO:0000313" key="3">
    <source>
        <dbReference type="Proteomes" id="UP001500166"/>
    </source>
</evidence>
<dbReference type="Proteomes" id="UP001500166">
    <property type="component" value="Unassembled WGS sequence"/>
</dbReference>
<keyword evidence="1" id="KW-1133">Transmembrane helix</keyword>
<keyword evidence="1" id="KW-0472">Membrane</keyword>
<protein>
    <submittedName>
        <fullName evidence="2">Uncharacterized protein</fullName>
    </submittedName>
</protein>
<name>A0ABP5JNT4_9MICC</name>
<comment type="caution">
    <text evidence="2">The sequence shown here is derived from an EMBL/GenBank/DDBJ whole genome shotgun (WGS) entry which is preliminary data.</text>
</comment>
<reference evidence="3" key="1">
    <citation type="journal article" date="2019" name="Int. J. Syst. Evol. Microbiol.">
        <title>The Global Catalogue of Microorganisms (GCM) 10K type strain sequencing project: providing services to taxonomists for standard genome sequencing and annotation.</title>
        <authorList>
            <consortium name="The Broad Institute Genomics Platform"/>
            <consortium name="The Broad Institute Genome Sequencing Center for Infectious Disease"/>
            <person name="Wu L."/>
            <person name="Ma J."/>
        </authorList>
    </citation>
    <scope>NUCLEOTIDE SEQUENCE [LARGE SCALE GENOMIC DNA]</scope>
    <source>
        <strain evidence="3">JCM 15914</strain>
    </source>
</reference>
<evidence type="ECO:0000313" key="2">
    <source>
        <dbReference type="EMBL" id="GAA2120629.1"/>
    </source>
</evidence>
<keyword evidence="3" id="KW-1185">Reference proteome</keyword>